<organism evidence="2 3">
    <name type="scientific">Sesamum angolense</name>
    <dbReference type="NCBI Taxonomy" id="2727404"/>
    <lineage>
        <taxon>Eukaryota</taxon>
        <taxon>Viridiplantae</taxon>
        <taxon>Streptophyta</taxon>
        <taxon>Embryophyta</taxon>
        <taxon>Tracheophyta</taxon>
        <taxon>Spermatophyta</taxon>
        <taxon>Magnoliopsida</taxon>
        <taxon>eudicotyledons</taxon>
        <taxon>Gunneridae</taxon>
        <taxon>Pentapetalae</taxon>
        <taxon>asterids</taxon>
        <taxon>lamiids</taxon>
        <taxon>Lamiales</taxon>
        <taxon>Pedaliaceae</taxon>
        <taxon>Sesamum</taxon>
    </lineage>
</organism>
<keyword evidence="3" id="KW-1185">Reference proteome</keyword>
<reference evidence="2" key="2">
    <citation type="journal article" date="2024" name="Plant">
        <title>Genomic evolution and insights into agronomic trait innovations of Sesamum species.</title>
        <authorList>
            <person name="Miao H."/>
            <person name="Wang L."/>
            <person name="Qu L."/>
            <person name="Liu H."/>
            <person name="Sun Y."/>
            <person name="Le M."/>
            <person name="Wang Q."/>
            <person name="Wei S."/>
            <person name="Zheng Y."/>
            <person name="Lin W."/>
            <person name="Duan Y."/>
            <person name="Cao H."/>
            <person name="Xiong S."/>
            <person name="Wang X."/>
            <person name="Wei L."/>
            <person name="Li C."/>
            <person name="Ma Q."/>
            <person name="Ju M."/>
            <person name="Zhao R."/>
            <person name="Li G."/>
            <person name="Mu C."/>
            <person name="Tian Q."/>
            <person name="Mei H."/>
            <person name="Zhang T."/>
            <person name="Gao T."/>
            <person name="Zhang H."/>
        </authorList>
    </citation>
    <scope>NUCLEOTIDE SEQUENCE</scope>
    <source>
        <strain evidence="2">K16</strain>
    </source>
</reference>
<comment type="caution">
    <text evidence="2">The sequence shown here is derived from an EMBL/GenBank/DDBJ whole genome shotgun (WGS) entry which is preliminary data.</text>
</comment>
<evidence type="ECO:0000313" key="3">
    <source>
        <dbReference type="Proteomes" id="UP001289374"/>
    </source>
</evidence>
<accession>A0AAE1W0M1</accession>
<dbReference type="Proteomes" id="UP001289374">
    <property type="component" value="Unassembled WGS sequence"/>
</dbReference>
<evidence type="ECO:0000256" key="1">
    <source>
        <dbReference type="SAM" id="MobiDB-lite"/>
    </source>
</evidence>
<dbReference type="AlphaFoldDB" id="A0AAE1W0M1"/>
<dbReference type="PANTHER" id="PTHR33881:SF10">
    <property type="entry name" value="SLIT HOMOLOG 2 PROTEIN-LIKE"/>
    <property type="match status" value="1"/>
</dbReference>
<protein>
    <recommendedName>
        <fullName evidence="4">EGF-like domain-containing protein</fullName>
    </recommendedName>
</protein>
<proteinExistence type="predicted"/>
<name>A0AAE1W0M1_9LAMI</name>
<sequence length="224" mass="24573">SLCDEVECGKGSCEAAPGYPFNFRCVCQDGWKRTRLDDEQNLEFLPCIIPNCSLDYSCMPAPPPVPPTPYNLSFFDRAIGSESCQKLGISVSKSSSGSSPADNSNHASLIGSPLKLDESTTDGSRPILYERCPKYFSQCRHLRHAIEECRDGKDHLGHTEQEVLDHRKIIEKRKEKTTVSEKGTNENVAQHHTTSSDTEEDASVVELPATSRPNATPGDATSAD</sequence>
<evidence type="ECO:0008006" key="4">
    <source>
        <dbReference type="Google" id="ProtNLM"/>
    </source>
</evidence>
<evidence type="ECO:0000313" key="2">
    <source>
        <dbReference type="EMBL" id="KAK4382840.1"/>
    </source>
</evidence>
<gene>
    <name evidence="2" type="ORF">Sango_2834500</name>
</gene>
<feature type="compositionally biased region" description="Polar residues" evidence="1">
    <location>
        <begin position="180"/>
        <end position="196"/>
    </location>
</feature>
<feature type="compositionally biased region" description="Low complexity" evidence="1">
    <location>
        <begin position="91"/>
        <end position="104"/>
    </location>
</feature>
<dbReference type="PANTHER" id="PTHR33881">
    <property type="entry name" value="NEUROGENIC LOCUS NOTCH-LIKE PROTEIN"/>
    <property type="match status" value="1"/>
</dbReference>
<dbReference type="EMBL" id="JACGWL010000640">
    <property type="protein sequence ID" value="KAK4382840.1"/>
    <property type="molecule type" value="Genomic_DNA"/>
</dbReference>
<reference evidence="2" key="1">
    <citation type="submission" date="2020-06" db="EMBL/GenBank/DDBJ databases">
        <authorList>
            <person name="Li T."/>
            <person name="Hu X."/>
            <person name="Zhang T."/>
            <person name="Song X."/>
            <person name="Zhang H."/>
            <person name="Dai N."/>
            <person name="Sheng W."/>
            <person name="Hou X."/>
            <person name="Wei L."/>
        </authorList>
    </citation>
    <scope>NUCLEOTIDE SEQUENCE</scope>
    <source>
        <strain evidence="2">K16</strain>
        <tissue evidence="2">Leaf</tissue>
    </source>
</reference>
<feature type="region of interest" description="Disordered" evidence="1">
    <location>
        <begin position="173"/>
        <end position="224"/>
    </location>
</feature>
<feature type="non-terminal residue" evidence="2">
    <location>
        <position position="224"/>
    </location>
</feature>
<feature type="region of interest" description="Disordered" evidence="1">
    <location>
        <begin position="91"/>
        <end position="123"/>
    </location>
</feature>